<name>A0A564Z4U3_HYMDI</name>
<organism evidence="1 2">
    <name type="scientific">Hymenolepis diminuta</name>
    <name type="common">Rat tapeworm</name>
    <dbReference type="NCBI Taxonomy" id="6216"/>
    <lineage>
        <taxon>Eukaryota</taxon>
        <taxon>Metazoa</taxon>
        <taxon>Spiralia</taxon>
        <taxon>Lophotrochozoa</taxon>
        <taxon>Platyhelminthes</taxon>
        <taxon>Cestoda</taxon>
        <taxon>Eucestoda</taxon>
        <taxon>Cyclophyllidea</taxon>
        <taxon>Hymenolepididae</taxon>
        <taxon>Hymenolepis</taxon>
    </lineage>
</organism>
<evidence type="ECO:0000313" key="2">
    <source>
        <dbReference type="Proteomes" id="UP000321570"/>
    </source>
</evidence>
<sequence>MLKKLNSEQLQVHLDENPTCITREQSKTFKVSRHMAICREMKRLGWEMPPPPHDLSEINKQQRVTCCVSLRSRELQTSFLDRITTDSDEKCILYNHVSCKC</sequence>
<keyword evidence="2" id="KW-1185">Reference proteome</keyword>
<dbReference type="Proteomes" id="UP000321570">
    <property type="component" value="Unassembled WGS sequence"/>
</dbReference>
<proteinExistence type="predicted"/>
<dbReference type="EMBL" id="CABIJS010000665">
    <property type="protein sequence ID" value="VUZ54525.1"/>
    <property type="molecule type" value="Genomic_DNA"/>
</dbReference>
<evidence type="ECO:0000313" key="1">
    <source>
        <dbReference type="EMBL" id="VUZ54525.1"/>
    </source>
</evidence>
<accession>A0A564Z4U3</accession>
<reference evidence="1 2" key="1">
    <citation type="submission" date="2019-07" db="EMBL/GenBank/DDBJ databases">
        <authorList>
            <person name="Jastrzebski P J."/>
            <person name="Paukszto L."/>
            <person name="Jastrzebski P J."/>
        </authorList>
    </citation>
    <scope>NUCLEOTIDE SEQUENCE [LARGE SCALE GENOMIC DNA]</scope>
    <source>
        <strain evidence="1 2">WMS-il1</strain>
    </source>
</reference>
<dbReference type="AlphaFoldDB" id="A0A564Z4U3"/>
<gene>
    <name evidence="1" type="ORF">WMSIL1_LOCUS12606</name>
</gene>
<protein>
    <submittedName>
        <fullName evidence="1">Uncharacterized protein</fullName>
    </submittedName>
</protein>